<dbReference type="InterPro" id="IPR036515">
    <property type="entry name" value="Transposase_17_sf"/>
</dbReference>
<protein>
    <recommendedName>
        <fullName evidence="3">Transposase IS200-like domain-containing protein</fullName>
    </recommendedName>
</protein>
<dbReference type="GO" id="GO:0006313">
    <property type="term" value="P:DNA transposition"/>
    <property type="evidence" value="ECO:0007669"/>
    <property type="project" value="InterPro"/>
</dbReference>
<dbReference type="EMBL" id="AGCJ01000057">
    <property type="protein sequence ID" value="EHM40108.1"/>
    <property type="molecule type" value="Genomic_DNA"/>
</dbReference>
<keyword evidence="2" id="KW-1185">Reference proteome</keyword>
<dbReference type="HOGENOM" id="CLU_3039830_0_0_9"/>
<reference evidence="1 2" key="1">
    <citation type="submission" date="2011-08" db="EMBL/GenBank/DDBJ databases">
        <authorList>
            <person name="Weinstock G."/>
            <person name="Sodergren E."/>
            <person name="Clifton S."/>
            <person name="Fulton L."/>
            <person name="Fulton B."/>
            <person name="Courtney L."/>
            <person name="Fronick C."/>
            <person name="Harrison M."/>
            <person name="Strong C."/>
            <person name="Farmer C."/>
            <person name="Delahaunty K."/>
            <person name="Markovic C."/>
            <person name="Hall O."/>
            <person name="Minx P."/>
            <person name="Tomlinson C."/>
            <person name="Mitreva M."/>
            <person name="Hou S."/>
            <person name="Chen J."/>
            <person name="Wollam A."/>
            <person name="Pepin K.H."/>
            <person name="Johnson M."/>
            <person name="Bhonagiri V."/>
            <person name="Zhang X."/>
            <person name="Suruliraj S."/>
            <person name="Warren W."/>
            <person name="Chinwalla A."/>
            <person name="Mardis E.R."/>
            <person name="Wilson R.K."/>
        </authorList>
    </citation>
    <scope>NUCLEOTIDE SEQUENCE [LARGE SCALE GENOMIC DNA]</scope>
    <source>
        <strain evidence="1 2">F0357</strain>
    </source>
</reference>
<name>G9YI37_9FIRM</name>
<evidence type="ECO:0000313" key="2">
    <source>
        <dbReference type="Proteomes" id="UP000005481"/>
    </source>
</evidence>
<evidence type="ECO:0008006" key="3">
    <source>
        <dbReference type="Google" id="ProtNLM"/>
    </source>
</evidence>
<dbReference type="STRING" id="861450.HMPREF0080_01322"/>
<comment type="caution">
    <text evidence="1">The sequence shown here is derived from an EMBL/GenBank/DDBJ whole genome shotgun (WGS) entry which is preliminary data.</text>
</comment>
<dbReference type="SUPFAM" id="SSF143422">
    <property type="entry name" value="Transposase IS200-like"/>
    <property type="match status" value="1"/>
</dbReference>
<evidence type="ECO:0000313" key="1">
    <source>
        <dbReference type="EMBL" id="EHM40108.1"/>
    </source>
</evidence>
<dbReference type="Proteomes" id="UP000005481">
    <property type="component" value="Unassembled WGS sequence"/>
</dbReference>
<proteinExistence type="predicted"/>
<accession>G9YI37</accession>
<gene>
    <name evidence="1" type="ORF">HMPREF0080_01322</name>
</gene>
<organism evidence="1 2">
    <name type="scientific">Anaeroglobus geminatus F0357</name>
    <dbReference type="NCBI Taxonomy" id="861450"/>
    <lineage>
        <taxon>Bacteria</taxon>
        <taxon>Bacillati</taxon>
        <taxon>Bacillota</taxon>
        <taxon>Negativicutes</taxon>
        <taxon>Veillonellales</taxon>
        <taxon>Veillonellaceae</taxon>
        <taxon>Anaeroglobus</taxon>
    </lineage>
</organism>
<sequence length="54" mass="6641">MKLNILAPGRRADYKGSLMIYETWGNRKYTYRNHRFWCSGYYVDMVEKDRHVYS</sequence>
<dbReference type="GO" id="GO:0003677">
    <property type="term" value="F:DNA binding"/>
    <property type="evidence" value="ECO:0007669"/>
    <property type="project" value="InterPro"/>
</dbReference>
<dbReference type="AlphaFoldDB" id="G9YI37"/>
<dbReference type="GO" id="GO:0004803">
    <property type="term" value="F:transposase activity"/>
    <property type="evidence" value="ECO:0007669"/>
    <property type="project" value="InterPro"/>
</dbReference>